<protein>
    <submittedName>
        <fullName evidence="2">Uncharacterized protein</fullName>
    </submittedName>
</protein>
<feature type="region of interest" description="Disordered" evidence="1">
    <location>
        <begin position="1"/>
        <end position="21"/>
    </location>
</feature>
<accession>A0A9X0WBA7</accession>
<comment type="caution">
    <text evidence="2">The sequence shown here is derived from an EMBL/GenBank/DDBJ whole genome shotgun (WGS) entry which is preliminary data.</text>
</comment>
<evidence type="ECO:0000313" key="2">
    <source>
        <dbReference type="EMBL" id="MBK1620257.1"/>
    </source>
</evidence>
<evidence type="ECO:0000313" key="3">
    <source>
        <dbReference type="Proteomes" id="UP001138768"/>
    </source>
</evidence>
<proteinExistence type="predicted"/>
<keyword evidence="3" id="KW-1185">Reference proteome</keyword>
<organism evidence="2 3">
    <name type="scientific">Lamprobacter modestohalophilus</name>
    <dbReference type="NCBI Taxonomy" id="1064514"/>
    <lineage>
        <taxon>Bacteria</taxon>
        <taxon>Pseudomonadati</taxon>
        <taxon>Pseudomonadota</taxon>
        <taxon>Gammaproteobacteria</taxon>
        <taxon>Chromatiales</taxon>
        <taxon>Chromatiaceae</taxon>
        <taxon>Lamprobacter</taxon>
    </lineage>
</organism>
<evidence type="ECO:0000256" key="1">
    <source>
        <dbReference type="SAM" id="MobiDB-lite"/>
    </source>
</evidence>
<sequence length="59" mass="6291">MVGRDCFESHLPTLPPGSQYEGIAEASDNRITIRAMTGTQVETFDCSLGPDGTVTQSSD</sequence>
<dbReference type="Proteomes" id="UP001138768">
    <property type="component" value="Unassembled WGS sequence"/>
</dbReference>
<reference evidence="2 3" key="1">
    <citation type="journal article" date="2020" name="Microorganisms">
        <title>Osmotic Adaptation and Compatible Solute Biosynthesis of Phototrophic Bacteria as Revealed from Genome Analyses.</title>
        <authorList>
            <person name="Imhoff J.F."/>
            <person name="Rahn T."/>
            <person name="Kunzel S."/>
            <person name="Keller A."/>
            <person name="Neulinger S.C."/>
        </authorList>
    </citation>
    <scope>NUCLEOTIDE SEQUENCE [LARGE SCALE GENOMIC DNA]</scope>
    <source>
        <strain evidence="2 3">DSM 25653</strain>
    </source>
</reference>
<gene>
    <name evidence="2" type="ORF">CKO42_17780</name>
</gene>
<dbReference type="AlphaFoldDB" id="A0A9X0WBA7"/>
<dbReference type="EMBL" id="NRRY01000035">
    <property type="protein sequence ID" value="MBK1620257.1"/>
    <property type="molecule type" value="Genomic_DNA"/>
</dbReference>
<name>A0A9X0WBA7_9GAMM</name>